<evidence type="ECO:0000259" key="4">
    <source>
        <dbReference type="PROSITE" id="PS50089"/>
    </source>
</evidence>
<dbReference type="PROSITE" id="PS50089">
    <property type="entry name" value="ZF_RING_2"/>
    <property type="match status" value="1"/>
</dbReference>
<dbReference type="InterPro" id="IPR001841">
    <property type="entry name" value="Znf_RING"/>
</dbReference>
<evidence type="ECO:0000313" key="5">
    <source>
        <dbReference type="EMBL" id="KYN23231.1"/>
    </source>
</evidence>
<keyword evidence="2" id="KW-0862">Zinc</keyword>
<feature type="non-terminal residue" evidence="5">
    <location>
        <position position="1"/>
    </location>
</feature>
<reference evidence="5 6" key="1">
    <citation type="submission" date="2015-09" db="EMBL/GenBank/DDBJ databases">
        <title>Trachymyrmex cornetzi WGS genome.</title>
        <authorList>
            <person name="Nygaard S."/>
            <person name="Hu H."/>
            <person name="Boomsma J."/>
            <person name="Zhang G."/>
        </authorList>
    </citation>
    <scope>NUCLEOTIDE SEQUENCE [LARGE SCALE GENOMIC DNA]</scope>
    <source>
        <strain evidence="5">Tcor2-1</strain>
        <tissue evidence="5">Whole body</tissue>
    </source>
</reference>
<name>A0A151JCF3_9HYME</name>
<dbReference type="InterPro" id="IPR013083">
    <property type="entry name" value="Znf_RING/FYVE/PHD"/>
</dbReference>
<feature type="domain" description="RING-type" evidence="4">
    <location>
        <begin position="48"/>
        <end position="84"/>
    </location>
</feature>
<dbReference type="GO" id="GO:0008270">
    <property type="term" value="F:zinc ion binding"/>
    <property type="evidence" value="ECO:0007669"/>
    <property type="project" value="UniProtKB-KW"/>
</dbReference>
<dbReference type="Proteomes" id="UP000078492">
    <property type="component" value="Unassembled WGS sequence"/>
</dbReference>
<keyword evidence="1 3" id="KW-0863">Zinc-finger</keyword>
<dbReference type="SUPFAM" id="SSF57850">
    <property type="entry name" value="RING/U-box"/>
    <property type="match status" value="1"/>
</dbReference>
<sequence>IYEVPEDDYGHLYTATNTNASRSTEEHLFHPVDWNIDTSEKNSDLNNCAVCYINERTHLFTPCGLACCIDCIERLETNRCPICNQIYDNYIRVLKP</sequence>
<keyword evidence="1 3" id="KW-0479">Metal-binding</keyword>
<evidence type="ECO:0000256" key="1">
    <source>
        <dbReference type="ARBA" id="ARBA00022771"/>
    </source>
</evidence>
<dbReference type="Pfam" id="PF13920">
    <property type="entry name" value="zf-C3HC4_3"/>
    <property type="match status" value="1"/>
</dbReference>
<proteinExistence type="predicted"/>
<dbReference type="Gene3D" id="3.30.40.10">
    <property type="entry name" value="Zinc/RING finger domain, C3HC4 (zinc finger)"/>
    <property type="match status" value="1"/>
</dbReference>
<accession>A0A151JCF3</accession>
<dbReference type="EMBL" id="KQ979047">
    <property type="protein sequence ID" value="KYN23231.1"/>
    <property type="molecule type" value="Genomic_DNA"/>
</dbReference>
<evidence type="ECO:0000256" key="3">
    <source>
        <dbReference type="PROSITE-ProRule" id="PRU00175"/>
    </source>
</evidence>
<evidence type="ECO:0000256" key="2">
    <source>
        <dbReference type="ARBA" id="ARBA00022833"/>
    </source>
</evidence>
<evidence type="ECO:0000313" key="6">
    <source>
        <dbReference type="Proteomes" id="UP000078492"/>
    </source>
</evidence>
<organism evidence="5 6">
    <name type="scientific">Trachymyrmex cornetzi</name>
    <dbReference type="NCBI Taxonomy" id="471704"/>
    <lineage>
        <taxon>Eukaryota</taxon>
        <taxon>Metazoa</taxon>
        <taxon>Ecdysozoa</taxon>
        <taxon>Arthropoda</taxon>
        <taxon>Hexapoda</taxon>
        <taxon>Insecta</taxon>
        <taxon>Pterygota</taxon>
        <taxon>Neoptera</taxon>
        <taxon>Endopterygota</taxon>
        <taxon>Hymenoptera</taxon>
        <taxon>Apocrita</taxon>
        <taxon>Aculeata</taxon>
        <taxon>Formicoidea</taxon>
        <taxon>Formicidae</taxon>
        <taxon>Myrmicinae</taxon>
        <taxon>Trachymyrmex</taxon>
    </lineage>
</organism>
<protein>
    <recommendedName>
        <fullName evidence="4">RING-type domain-containing protein</fullName>
    </recommendedName>
</protein>
<gene>
    <name evidence="5" type="ORF">ALC57_04353</name>
</gene>
<dbReference type="AlphaFoldDB" id="A0A151JCF3"/>
<keyword evidence="6" id="KW-1185">Reference proteome</keyword>